<dbReference type="SUPFAM" id="SSF48726">
    <property type="entry name" value="Immunoglobulin"/>
    <property type="match status" value="3"/>
</dbReference>
<keyword evidence="3" id="KW-0393">Immunoglobulin domain</keyword>
<feature type="chain" id="PRO_5023823704" description="Ig-like domain-containing protein" evidence="5">
    <location>
        <begin position="17"/>
        <end position="406"/>
    </location>
</feature>
<dbReference type="EMBL" id="VCEB01000002">
    <property type="protein sequence ID" value="KAB0384385.1"/>
    <property type="molecule type" value="Genomic_DNA"/>
</dbReference>
<comment type="caution">
    <text evidence="7">The sequence shown here is derived from an EMBL/GenBank/DDBJ whole genome shotgun (WGS) entry which is preliminary data.</text>
</comment>
<evidence type="ECO:0000256" key="2">
    <source>
        <dbReference type="ARBA" id="ARBA00023157"/>
    </source>
</evidence>
<keyword evidence="2" id="KW-1015">Disulfide bond</keyword>
<evidence type="ECO:0000313" key="8">
    <source>
        <dbReference type="Proteomes" id="UP000326062"/>
    </source>
</evidence>
<feature type="domain" description="Ig-like" evidence="6">
    <location>
        <begin position="24"/>
        <end position="89"/>
    </location>
</feature>
<dbReference type="GO" id="GO:0002764">
    <property type="term" value="P:immune response-regulating signaling pathway"/>
    <property type="evidence" value="ECO:0007669"/>
    <property type="project" value="TreeGrafter"/>
</dbReference>
<organism evidence="7 8">
    <name type="scientific">Muntiacus reevesi</name>
    <name type="common">Reeves' muntjac</name>
    <name type="synonym">Cervus reevesi</name>
    <dbReference type="NCBI Taxonomy" id="9886"/>
    <lineage>
        <taxon>Eukaryota</taxon>
        <taxon>Metazoa</taxon>
        <taxon>Chordata</taxon>
        <taxon>Craniata</taxon>
        <taxon>Vertebrata</taxon>
        <taxon>Euteleostomi</taxon>
        <taxon>Mammalia</taxon>
        <taxon>Eutheria</taxon>
        <taxon>Laurasiatheria</taxon>
        <taxon>Artiodactyla</taxon>
        <taxon>Ruminantia</taxon>
        <taxon>Pecora</taxon>
        <taxon>Cervidae</taxon>
        <taxon>Muntiacinae</taxon>
        <taxon>Muntiacus</taxon>
    </lineage>
</organism>
<dbReference type="PROSITE" id="PS50835">
    <property type="entry name" value="IG_LIKE"/>
    <property type="match status" value="1"/>
</dbReference>
<dbReference type="InterPro" id="IPR036179">
    <property type="entry name" value="Ig-like_dom_sf"/>
</dbReference>
<feature type="signal peptide" evidence="5">
    <location>
        <begin position="1"/>
        <end position="16"/>
    </location>
</feature>
<evidence type="ECO:0000256" key="4">
    <source>
        <dbReference type="SAM" id="Phobius"/>
    </source>
</evidence>
<dbReference type="GO" id="GO:0007166">
    <property type="term" value="P:cell surface receptor signaling pathway"/>
    <property type="evidence" value="ECO:0007669"/>
    <property type="project" value="UniProtKB-ARBA"/>
</dbReference>
<protein>
    <recommendedName>
        <fullName evidence="6">Ig-like domain-containing protein</fullName>
    </recommendedName>
</protein>
<dbReference type="GO" id="GO:0005886">
    <property type="term" value="C:plasma membrane"/>
    <property type="evidence" value="ECO:0007669"/>
    <property type="project" value="TreeGrafter"/>
</dbReference>
<keyword evidence="8" id="KW-1185">Reference proteome</keyword>
<dbReference type="PANTHER" id="PTHR11738">
    <property type="entry name" value="MHC CLASS I NK CELL RECEPTOR"/>
    <property type="match status" value="1"/>
</dbReference>
<evidence type="ECO:0000256" key="1">
    <source>
        <dbReference type="ARBA" id="ARBA00022729"/>
    </source>
</evidence>
<dbReference type="InterPro" id="IPR013783">
    <property type="entry name" value="Ig-like_fold"/>
</dbReference>
<keyword evidence="4" id="KW-1133">Transmembrane helix</keyword>
<evidence type="ECO:0000259" key="6">
    <source>
        <dbReference type="PROSITE" id="PS50835"/>
    </source>
</evidence>
<dbReference type="InterPro" id="IPR003599">
    <property type="entry name" value="Ig_sub"/>
</dbReference>
<feature type="transmembrane region" description="Helical" evidence="4">
    <location>
        <begin position="318"/>
        <end position="341"/>
    </location>
</feature>
<accession>A0A5J5MWB6</accession>
<proteinExistence type="predicted"/>
<evidence type="ECO:0000256" key="5">
    <source>
        <dbReference type="SAM" id="SignalP"/>
    </source>
</evidence>
<dbReference type="Gene3D" id="2.60.40.10">
    <property type="entry name" value="Immunoglobulins"/>
    <property type="match status" value="3"/>
</dbReference>
<dbReference type="PANTHER" id="PTHR11738:SF192">
    <property type="entry name" value="KILLER CELL IMMUNOGLOBULIN-LIKE RECEPTOR-LIKE PROTEIN KIR3DX1-RELATED"/>
    <property type="match status" value="1"/>
</dbReference>
<dbReference type="InterPro" id="IPR007110">
    <property type="entry name" value="Ig-like_dom"/>
</dbReference>
<sequence>MWPTILSLLSFGEVQGAWVAYEKPSLSAWPSPVVPLGQSVTLWCHSRTPLKIFRLFKRDGTNLPELQGHHVNTFTLGPVTREHAGPYTCSGFYWSLSVWSTHSDSLQIVVTGVFTKPAISAHTGPLMQEGRNVTLRCHSPVSFDKFILHQENSTGHFQTRGETLTGGHAPADFFIGPMTSGSAGTYRCYGSLSRSPYEWSAPSDPVDITITGLSKKSSLSAQGDPVVRLGEKVTLLCSSERAFDQFHLLREGENLGRPLAGGRGPHGPLQAVYGSFTRSPYTWSDPSDPLLLSVTEEGRWSMTSQPSSTSCHSSQLHLLLRLSIAFIYTSIFLAVLVYVTIMEGEPQEDRTENGEDLGAEAVTFAHLNHRSLSERLFTPTPLIPMHPSAEPSIYEELDVNQGHAEP</sequence>
<keyword evidence="4" id="KW-0812">Transmembrane</keyword>
<keyword evidence="1 5" id="KW-0732">Signal</keyword>
<dbReference type="InterPro" id="IPR013151">
    <property type="entry name" value="Immunoglobulin_dom"/>
</dbReference>
<gene>
    <name evidence="7" type="ORF">FD755_006302</name>
</gene>
<dbReference type="InterPro" id="IPR050412">
    <property type="entry name" value="Ig-like_Receptors_ImmuneReg"/>
</dbReference>
<dbReference type="FunFam" id="2.60.40.10:FF:000049">
    <property type="entry name" value="Leukocyte immunoglobulin-like receptor subfamily B member 1"/>
    <property type="match status" value="2"/>
</dbReference>
<dbReference type="Proteomes" id="UP000326062">
    <property type="component" value="Chromosome 2"/>
</dbReference>
<dbReference type="AlphaFoldDB" id="A0A5J5MWB6"/>
<dbReference type="Pfam" id="PF00047">
    <property type="entry name" value="ig"/>
    <property type="match status" value="2"/>
</dbReference>
<evidence type="ECO:0000313" key="7">
    <source>
        <dbReference type="EMBL" id="KAB0384385.1"/>
    </source>
</evidence>
<name>A0A5J5MWB6_MUNRE</name>
<evidence type="ECO:0000256" key="3">
    <source>
        <dbReference type="ARBA" id="ARBA00023319"/>
    </source>
</evidence>
<keyword evidence="4" id="KW-0472">Membrane</keyword>
<reference evidence="7 8" key="1">
    <citation type="submission" date="2019-06" db="EMBL/GenBank/DDBJ databases">
        <title>Discovery of a novel chromosome fission-fusion reversal in muntjac.</title>
        <authorList>
            <person name="Mudd A.B."/>
            <person name="Bredeson J.V."/>
            <person name="Baum R."/>
            <person name="Hockemeyer D."/>
            <person name="Rokhsar D.S."/>
        </authorList>
    </citation>
    <scope>NUCLEOTIDE SEQUENCE [LARGE SCALE GENOMIC DNA]</scope>
    <source>
        <strain evidence="7">UCam_UCB_Mr</strain>
        <tissue evidence="7">Fibroblast cell line</tissue>
    </source>
</reference>
<dbReference type="SMART" id="SM00409">
    <property type="entry name" value="IG"/>
    <property type="match status" value="3"/>
</dbReference>